<protein>
    <submittedName>
        <fullName evidence="4">Heavy-metal-associated domain-containing protein</fullName>
    </submittedName>
</protein>
<accession>A0A420DS11</accession>
<feature type="transmembrane region" description="Helical" evidence="2">
    <location>
        <begin position="156"/>
        <end position="182"/>
    </location>
</feature>
<dbReference type="PROSITE" id="PS50846">
    <property type="entry name" value="HMA_2"/>
    <property type="match status" value="1"/>
</dbReference>
<feature type="transmembrane region" description="Helical" evidence="2">
    <location>
        <begin position="132"/>
        <end position="149"/>
    </location>
</feature>
<keyword evidence="1" id="KW-1278">Translocase</keyword>
<dbReference type="OrthoDB" id="9801832at2"/>
<dbReference type="GO" id="GO:0055070">
    <property type="term" value="P:copper ion homeostasis"/>
    <property type="evidence" value="ECO:0007669"/>
    <property type="project" value="TreeGrafter"/>
</dbReference>
<keyword evidence="2" id="KW-0472">Membrane</keyword>
<dbReference type="GO" id="GO:0043682">
    <property type="term" value="F:P-type divalent copper transporter activity"/>
    <property type="evidence" value="ECO:0007669"/>
    <property type="project" value="TreeGrafter"/>
</dbReference>
<reference evidence="4 5" key="1">
    <citation type="submission" date="2018-09" db="EMBL/GenBank/DDBJ databases">
        <title>Genomic Encyclopedia of Archaeal and Bacterial Type Strains, Phase II (KMG-II): from individual species to whole genera.</title>
        <authorList>
            <person name="Goeker M."/>
        </authorList>
    </citation>
    <scope>NUCLEOTIDE SEQUENCE [LARGE SCALE GENOMIC DNA]</scope>
    <source>
        <strain evidence="4 5">DSM 11458</strain>
    </source>
</reference>
<dbReference type="EMBL" id="RAQK01000001">
    <property type="protein sequence ID" value="RKE97066.1"/>
    <property type="molecule type" value="Genomic_DNA"/>
</dbReference>
<comment type="caution">
    <text evidence="4">The sequence shown here is derived from an EMBL/GenBank/DDBJ whole genome shotgun (WGS) entry which is preliminary data.</text>
</comment>
<keyword evidence="2" id="KW-1133">Transmembrane helix</keyword>
<evidence type="ECO:0000256" key="2">
    <source>
        <dbReference type="SAM" id="Phobius"/>
    </source>
</evidence>
<dbReference type="Gene3D" id="3.30.70.100">
    <property type="match status" value="1"/>
</dbReference>
<dbReference type="RefSeq" id="WP_025063991.1">
    <property type="nucleotide sequence ID" value="NZ_RAQK01000001.1"/>
</dbReference>
<evidence type="ECO:0000256" key="1">
    <source>
        <dbReference type="ARBA" id="ARBA00022967"/>
    </source>
</evidence>
<dbReference type="GO" id="GO:0016020">
    <property type="term" value="C:membrane"/>
    <property type="evidence" value="ECO:0007669"/>
    <property type="project" value="TreeGrafter"/>
</dbReference>
<keyword evidence="5" id="KW-1185">Reference proteome</keyword>
<evidence type="ECO:0000259" key="3">
    <source>
        <dbReference type="PROSITE" id="PS50846"/>
    </source>
</evidence>
<dbReference type="STRING" id="1443111.Z949_3668"/>
<dbReference type="CDD" id="cd00371">
    <property type="entry name" value="HMA"/>
    <property type="match status" value="1"/>
</dbReference>
<gene>
    <name evidence="4" type="ORF">C8N30_1648</name>
</gene>
<evidence type="ECO:0000313" key="5">
    <source>
        <dbReference type="Proteomes" id="UP000284407"/>
    </source>
</evidence>
<name>A0A420DS11_9RHOB</name>
<dbReference type="SUPFAM" id="SSF55008">
    <property type="entry name" value="HMA, heavy metal-associated domain"/>
    <property type="match status" value="1"/>
</dbReference>
<organism evidence="4 5">
    <name type="scientific">Sulfitobacter guttiformis</name>
    <dbReference type="NCBI Taxonomy" id="74349"/>
    <lineage>
        <taxon>Bacteria</taxon>
        <taxon>Pseudomonadati</taxon>
        <taxon>Pseudomonadota</taxon>
        <taxon>Alphaproteobacteria</taxon>
        <taxon>Rhodobacterales</taxon>
        <taxon>Roseobacteraceae</taxon>
        <taxon>Sulfitobacter</taxon>
    </lineage>
</organism>
<keyword evidence="2" id="KW-0812">Transmembrane</keyword>
<dbReference type="InterPro" id="IPR036163">
    <property type="entry name" value="HMA_dom_sf"/>
</dbReference>
<feature type="domain" description="HMA" evidence="3">
    <location>
        <begin position="3"/>
        <end position="68"/>
    </location>
</feature>
<dbReference type="PANTHER" id="PTHR43520">
    <property type="entry name" value="ATP7, ISOFORM B"/>
    <property type="match status" value="1"/>
</dbReference>
<proteinExistence type="predicted"/>
<dbReference type="Proteomes" id="UP000284407">
    <property type="component" value="Unassembled WGS sequence"/>
</dbReference>
<dbReference type="PANTHER" id="PTHR43520:SF8">
    <property type="entry name" value="P-TYPE CU(+) TRANSPORTER"/>
    <property type="match status" value="1"/>
</dbReference>
<evidence type="ECO:0000313" key="4">
    <source>
        <dbReference type="EMBL" id="RKE97066.1"/>
    </source>
</evidence>
<sequence length="227" mass="24194">MSDTFCIYVRNMSCDACAARAQKALDDVEGVEGASVTFTDKTAWFSVNSAKALKDAFAALEKAGYPGDLKEDEAASARRDAKENDATSLRRATLIATVLSLPVIVIETGSYFFPAMKAAIDNGIGIETSWQLQSVLSAIVLMGPGLRFFRRGITALLMLAPDVNTLIALAAGGAYLYSAAVLAAPDLFPDQLRAVYFGTACAVIVLTLARRWLRARSKSRAEAAVGN</sequence>
<dbReference type="GO" id="GO:0005507">
    <property type="term" value="F:copper ion binding"/>
    <property type="evidence" value="ECO:0007669"/>
    <property type="project" value="TreeGrafter"/>
</dbReference>
<dbReference type="InterPro" id="IPR006121">
    <property type="entry name" value="HMA_dom"/>
</dbReference>
<dbReference type="AlphaFoldDB" id="A0A420DS11"/>
<dbReference type="Pfam" id="PF00403">
    <property type="entry name" value="HMA"/>
    <property type="match status" value="1"/>
</dbReference>
<feature type="transmembrane region" description="Helical" evidence="2">
    <location>
        <begin position="92"/>
        <end position="112"/>
    </location>
</feature>
<feature type="transmembrane region" description="Helical" evidence="2">
    <location>
        <begin position="194"/>
        <end position="213"/>
    </location>
</feature>